<name>A0A250L0J7_9GAMM</name>
<dbReference type="EMBL" id="AP017928">
    <property type="protein sequence ID" value="BBA37438.1"/>
    <property type="molecule type" value="Genomic_DNA"/>
</dbReference>
<dbReference type="KEGG" id="mmai:sS8_5521"/>
<dbReference type="AlphaFoldDB" id="A0A250L0J7"/>
<accession>A0A250L0J7</accession>
<dbReference type="Proteomes" id="UP000266313">
    <property type="component" value="Chromosome"/>
</dbReference>
<proteinExistence type="predicted"/>
<protein>
    <submittedName>
        <fullName evidence="1">Uncharacterized protein</fullName>
    </submittedName>
</protein>
<sequence length="125" mass="14101">METIEPMVQAHLALGETICARLISEIYELGFLPEQIAMKPVYSEASFEASRDPFSGKDTLCAYWRSPKGHRVGEMKFHADGTFFAEYDVVLPHPKDLRWFVEGVVAWGREDVIKSEAKLLPALGE</sequence>
<organism evidence="1 2">
    <name type="scientific">Methylocaldum marinum</name>
    <dbReference type="NCBI Taxonomy" id="1432792"/>
    <lineage>
        <taxon>Bacteria</taxon>
        <taxon>Pseudomonadati</taxon>
        <taxon>Pseudomonadota</taxon>
        <taxon>Gammaproteobacteria</taxon>
        <taxon>Methylococcales</taxon>
        <taxon>Methylococcaceae</taxon>
        <taxon>Methylocaldum</taxon>
    </lineage>
</organism>
<evidence type="ECO:0000313" key="2">
    <source>
        <dbReference type="Proteomes" id="UP000266313"/>
    </source>
</evidence>
<reference evidence="1 2" key="1">
    <citation type="submission" date="2016-12" db="EMBL/GenBank/DDBJ databases">
        <title>Genome sequencing of Methylocaldum marinum.</title>
        <authorList>
            <person name="Takeuchi M."/>
            <person name="Kamagata Y."/>
            <person name="Hiraoka S."/>
            <person name="Oshima K."/>
            <person name="Hattori M."/>
            <person name="Iwasaki W."/>
        </authorList>
    </citation>
    <scope>NUCLEOTIDE SEQUENCE [LARGE SCALE GENOMIC DNA]</scope>
    <source>
        <strain evidence="1 2">S8</strain>
    </source>
</reference>
<dbReference type="RefSeq" id="WP_232020454.1">
    <property type="nucleotide sequence ID" value="NZ_AP017928.1"/>
</dbReference>
<gene>
    <name evidence="1" type="ORF">sS8_5521</name>
</gene>
<evidence type="ECO:0000313" key="1">
    <source>
        <dbReference type="EMBL" id="BBA37438.1"/>
    </source>
</evidence>
<keyword evidence="2" id="KW-1185">Reference proteome</keyword>